<reference evidence="1" key="2">
    <citation type="submission" date="2023-06" db="EMBL/GenBank/DDBJ databases">
        <authorList>
            <person name="Swenson N.G."/>
            <person name="Wegrzyn J.L."/>
            <person name="Mcevoy S.L."/>
        </authorList>
    </citation>
    <scope>NUCLEOTIDE SEQUENCE</scope>
    <source>
        <strain evidence="1">NS2018</strain>
        <tissue evidence="1">Leaf</tissue>
    </source>
</reference>
<evidence type="ECO:0000313" key="2">
    <source>
        <dbReference type="Proteomes" id="UP001168877"/>
    </source>
</evidence>
<accession>A0AA39VGF6</accession>
<organism evidence="1 2">
    <name type="scientific">Acer saccharum</name>
    <name type="common">Sugar maple</name>
    <dbReference type="NCBI Taxonomy" id="4024"/>
    <lineage>
        <taxon>Eukaryota</taxon>
        <taxon>Viridiplantae</taxon>
        <taxon>Streptophyta</taxon>
        <taxon>Embryophyta</taxon>
        <taxon>Tracheophyta</taxon>
        <taxon>Spermatophyta</taxon>
        <taxon>Magnoliopsida</taxon>
        <taxon>eudicotyledons</taxon>
        <taxon>Gunneridae</taxon>
        <taxon>Pentapetalae</taxon>
        <taxon>rosids</taxon>
        <taxon>malvids</taxon>
        <taxon>Sapindales</taxon>
        <taxon>Sapindaceae</taxon>
        <taxon>Hippocastanoideae</taxon>
        <taxon>Acereae</taxon>
        <taxon>Acer</taxon>
    </lineage>
</organism>
<dbReference type="EMBL" id="JAUESC010000383">
    <property type="protein sequence ID" value="KAK0584334.1"/>
    <property type="molecule type" value="Genomic_DNA"/>
</dbReference>
<proteinExistence type="predicted"/>
<protein>
    <submittedName>
        <fullName evidence="1">Uncharacterized protein</fullName>
    </submittedName>
</protein>
<reference evidence="1" key="1">
    <citation type="journal article" date="2022" name="Plant J.">
        <title>Strategies of tolerance reflected in two North American maple genomes.</title>
        <authorList>
            <person name="McEvoy S.L."/>
            <person name="Sezen U.U."/>
            <person name="Trouern-Trend A."/>
            <person name="McMahon S.M."/>
            <person name="Schaberg P.G."/>
            <person name="Yang J."/>
            <person name="Wegrzyn J.L."/>
            <person name="Swenson N.G."/>
        </authorList>
    </citation>
    <scope>NUCLEOTIDE SEQUENCE</scope>
    <source>
        <strain evidence="1">NS2018</strain>
    </source>
</reference>
<gene>
    <name evidence="1" type="ORF">LWI29_011408</name>
</gene>
<evidence type="ECO:0000313" key="1">
    <source>
        <dbReference type="EMBL" id="KAK0584334.1"/>
    </source>
</evidence>
<dbReference type="AlphaFoldDB" id="A0AA39VGF6"/>
<comment type="caution">
    <text evidence="1">The sequence shown here is derived from an EMBL/GenBank/DDBJ whole genome shotgun (WGS) entry which is preliminary data.</text>
</comment>
<dbReference type="Proteomes" id="UP001168877">
    <property type="component" value="Unassembled WGS sequence"/>
</dbReference>
<sequence>MKNPLPQRLVAGERNPRTASWEFQDGGRVKNGVAGEIRRLGDFDLPSFTDFGKCIEEVPERSSVSDGMIDRTADEDTVGELGDLYGGEGFGVAGVADGPVESEEFFKAVMYVLEIWENVVDVQVMISFGLNEFDAGVVAEDSDMAIRVCVEATGEGGEVAESGGERGFEVGNEVRKGGGGRWLG</sequence>
<keyword evidence="2" id="KW-1185">Reference proteome</keyword>
<name>A0AA39VGF6_ACESA</name>